<dbReference type="InterPro" id="IPR008753">
    <property type="entry name" value="Peptidase_M13_N"/>
</dbReference>
<evidence type="ECO:0000256" key="4">
    <source>
        <dbReference type="ARBA" id="ARBA00022723"/>
    </source>
</evidence>
<protein>
    <submittedName>
        <fullName evidence="10">Putative endopeptidase</fullName>
    </submittedName>
</protein>
<organism evidence="10 11">
    <name type="scientific">Acetanaerobacterium elongatum</name>
    <dbReference type="NCBI Taxonomy" id="258515"/>
    <lineage>
        <taxon>Bacteria</taxon>
        <taxon>Bacillati</taxon>
        <taxon>Bacillota</taxon>
        <taxon>Clostridia</taxon>
        <taxon>Eubacteriales</taxon>
        <taxon>Oscillospiraceae</taxon>
        <taxon>Acetanaerobacterium</taxon>
    </lineage>
</organism>
<keyword evidence="11" id="KW-1185">Reference proteome</keyword>
<dbReference type="PANTHER" id="PTHR11733">
    <property type="entry name" value="ZINC METALLOPROTEASE FAMILY M13 NEPRILYSIN-RELATED"/>
    <property type="match status" value="1"/>
</dbReference>
<dbReference type="CDD" id="cd08662">
    <property type="entry name" value="M13"/>
    <property type="match status" value="1"/>
</dbReference>
<keyword evidence="5" id="KW-0378">Hydrolase</keyword>
<dbReference type="InterPro" id="IPR018497">
    <property type="entry name" value="Peptidase_M13_C"/>
</dbReference>
<dbReference type="Proteomes" id="UP000199182">
    <property type="component" value="Unassembled WGS sequence"/>
</dbReference>
<dbReference type="InterPro" id="IPR042089">
    <property type="entry name" value="Peptidase_M13_dom_2"/>
</dbReference>
<evidence type="ECO:0000259" key="9">
    <source>
        <dbReference type="Pfam" id="PF05649"/>
    </source>
</evidence>
<dbReference type="PANTHER" id="PTHR11733:SF167">
    <property type="entry name" value="FI17812P1-RELATED"/>
    <property type="match status" value="1"/>
</dbReference>
<dbReference type="OrthoDB" id="9775677at2"/>
<evidence type="ECO:0000256" key="2">
    <source>
        <dbReference type="ARBA" id="ARBA00007357"/>
    </source>
</evidence>
<name>A0A1G9WZB5_9FIRM</name>
<keyword evidence="7" id="KW-0482">Metalloprotease</keyword>
<feature type="domain" description="Peptidase M13 N-terminal" evidence="9">
    <location>
        <begin position="55"/>
        <end position="434"/>
    </location>
</feature>
<dbReference type="Pfam" id="PF05649">
    <property type="entry name" value="Peptidase_M13_N"/>
    <property type="match status" value="1"/>
</dbReference>
<evidence type="ECO:0000256" key="3">
    <source>
        <dbReference type="ARBA" id="ARBA00022670"/>
    </source>
</evidence>
<dbReference type="GO" id="GO:0016485">
    <property type="term" value="P:protein processing"/>
    <property type="evidence" value="ECO:0007669"/>
    <property type="project" value="TreeGrafter"/>
</dbReference>
<dbReference type="GO" id="GO:0046872">
    <property type="term" value="F:metal ion binding"/>
    <property type="evidence" value="ECO:0007669"/>
    <property type="project" value="UniProtKB-KW"/>
</dbReference>
<dbReference type="InterPro" id="IPR000718">
    <property type="entry name" value="Peptidase_M13"/>
</dbReference>
<comment type="similarity">
    <text evidence="2">Belongs to the peptidase M13 family.</text>
</comment>
<evidence type="ECO:0000313" key="11">
    <source>
        <dbReference type="Proteomes" id="UP000199182"/>
    </source>
</evidence>
<gene>
    <name evidence="10" type="ORF">SAMN05192585_10734</name>
</gene>
<evidence type="ECO:0000256" key="7">
    <source>
        <dbReference type="ARBA" id="ARBA00023049"/>
    </source>
</evidence>
<dbReference type="Gene3D" id="3.40.390.10">
    <property type="entry name" value="Collagenase (Catalytic Domain)"/>
    <property type="match status" value="1"/>
</dbReference>
<dbReference type="EMBL" id="FNID01000007">
    <property type="protein sequence ID" value="SDM89516.1"/>
    <property type="molecule type" value="Genomic_DNA"/>
</dbReference>
<dbReference type="SUPFAM" id="SSF55486">
    <property type="entry name" value="Metalloproteases ('zincins'), catalytic domain"/>
    <property type="match status" value="1"/>
</dbReference>
<keyword evidence="4" id="KW-0479">Metal-binding</keyword>
<dbReference type="RefSeq" id="WP_092638561.1">
    <property type="nucleotide sequence ID" value="NZ_FNID01000007.1"/>
</dbReference>
<dbReference type="PROSITE" id="PS51885">
    <property type="entry name" value="NEPRILYSIN"/>
    <property type="match status" value="1"/>
</dbReference>
<evidence type="ECO:0000256" key="6">
    <source>
        <dbReference type="ARBA" id="ARBA00022833"/>
    </source>
</evidence>
<sequence>MKRKTIVKLLAALAVLTALSLFTTGCLPLILRDTVKEVFSQVTSEEVKSGELRLQDDYYDYVNAKWLKTAEIGSGVPAIDSFAEASMQTTTDLLEILMELDDKAKAYEKGSDEQMLADFYHTSMDYANRDKDGLNPIMPFLNAIKNAKSIDGLMDALILMDNAGIGSFIMWGVSADAHDSRKNALYVDTGHIGLPQKDYYQDTDTQTQKIQSEYKKYLKALFANIPWYKTDAEKCAEAVYAFEKELSSSYWDAEEQREIEKLYNPTSLDELIATNKTFDIKKFFIGTGIGNASTYIVQCPQYFTKLNELFTADKLELLKQYATAKVLLQTDYFLTSDLEKLHIAFNNIVNGSDGSLLDIEKGYNNVNDYLGELLSRIYVKDFFSEDTKKNVTKMVEMIIKTYEKRINKLDWMSDTTKQKAIKKLETMKLKIGYPDKWNDYSTLDIKTYEEGGSLYGNIINTYKLSCKKSLSEIDQPVDPKEWGMTAHTVNAYYNPSNNEIVFPAAMLQAPFYDESAPLEANLGGIGSIIAHEVSHAFDDEGAKYDENGNLNNWWTEQDLKVYQTKTQALVEQYDSVEVADGEYINGTLTLGENIADLGGMNCIVEVAKEFGNGDLDVLFQAYANAWRSKCTPEYTSYALKADVHSPDKYRVNEVLKNIDDFYTTYNVKKGDGMYLSPKERVKIW</sequence>
<dbReference type="GO" id="GO:0005886">
    <property type="term" value="C:plasma membrane"/>
    <property type="evidence" value="ECO:0007669"/>
    <property type="project" value="TreeGrafter"/>
</dbReference>
<dbReference type="PROSITE" id="PS51257">
    <property type="entry name" value="PROKAR_LIPOPROTEIN"/>
    <property type="match status" value="1"/>
</dbReference>
<dbReference type="PRINTS" id="PR00786">
    <property type="entry name" value="NEPRILYSIN"/>
</dbReference>
<dbReference type="AlphaFoldDB" id="A0A1G9WZB5"/>
<proteinExistence type="inferred from homology"/>
<dbReference type="Gene3D" id="1.10.1380.10">
    <property type="entry name" value="Neutral endopeptidase , domain2"/>
    <property type="match status" value="1"/>
</dbReference>
<evidence type="ECO:0000259" key="8">
    <source>
        <dbReference type="Pfam" id="PF01431"/>
    </source>
</evidence>
<evidence type="ECO:0000256" key="5">
    <source>
        <dbReference type="ARBA" id="ARBA00022801"/>
    </source>
</evidence>
<keyword evidence="3" id="KW-0645">Protease</keyword>
<accession>A0A1G9WZB5</accession>
<evidence type="ECO:0000256" key="1">
    <source>
        <dbReference type="ARBA" id="ARBA00001947"/>
    </source>
</evidence>
<dbReference type="InterPro" id="IPR024079">
    <property type="entry name" value="MetalloPept_cat_dom_sf"/>
</dbReference>
<feature type="domain" description="Peptidase M13 C-terminal" evidence="8">
    <location>
        <begin position="490"/>
        <end position="681"/>
    </location>
</feature>
<keyword evidence="6" id="KW-0862">Zinc</keyword>
<evidence type="ECO:0000313" key="10">
    <source>
        <dbReference type="EMBL" id="SDM89516.1"/>
    </source>
</evidence>
<dbReference type="Pfam" id="PF01431">
    <property type="entry name" value="Peptidase_M13"/>
    <property type="match status" value="1"/>
</dbReference>
<reference evidence="10 11" key="1">
    <citation type="submission" date="2016-10" db="EMBL/GenBank/DDBJ databases">
        <authorList>
            <person name="de Groot N.N."/>
        </authorList>
    </citation>
    <scope>NUCLEOTIDE SEQUENCE [LARGE SCALE GENOMIC DNA]</scope>
    <source>
        <strain evidence="10 11">CGMCC 1.5012</strain>
    </source>
</reference>
<comment type="cofactor">
    <cofactor evidence="1">
        <name>Zn(2+)</name>
        <dbReference type="ChEBI" id="CHEBI:29105"/>
    </cofactor>
</comment>
<dbReference type="STRING" id="258515.SAMN05192585_10734"/>
<dbReference type="GO" id="GO:0004222">
    <property type="term" value="F:metalloendopeptidase activity"/>
    <property type="evidence" value="ECO:0007669"/>
    <property type="project" value="InterPro"/>
</dbReference>